<dbReference type="Proteomes" id="UP000199501">
    <property type="component" value="Unassembled WGS sequence"/>
</dbReference>
<organism evidence="1 2">
    <name type="scientific">Actinokineospora iranica</name>
    <dbReference type="NCBI Taxonomy" id="1271860"/>
    <lineage>
        <taxon>Bacteria</taxon>
        <taxon>Bacillati</taxon>
        <taxon>Actinomycetota</taxon>
        <taxon>Actinomycetes</taxon>
        <taxon>Pseudonocardiales</taxon>
        <taxon>Pseudonocardiaceae</taxon>
        <taxon>Actinokineospora</taxon>
    </lineage>
</organism>
<dbReference type="InterPro" id="IPR036689">
    <property type="entry name" value="ESAT-6-like_sf"/>
</dbReference>
<accession>A0A1G6SUH2</accession>
<protein>
    <recommendedName>
        <fullName evidence="3">WXG100 family type VII secretion target</fullName>
    </recommendedName>
</protein>
<dbReference type="EMBL" id="FMZZ01000008">
    <property type="protein sequence ID" value="SDD20580.1"/>
    <property type="molecule type" value="Genomic_DNA"/>
</dbReference>
<evidence type="ECO:0000313" key="2">
    <source>
        <dbReference type="Proteomes" id="UP000199501"/>
    </source>
</evidence>
<sequence>MTGYRVRAQRLADHAGQFDGLAEQVAAVHRELADRLAAAGQCWGADEIGLSFAATHTAPADSTLGGIEALPGRLGDVGGRFRSTAEAYLANEQGNSQIIGSVDA</sequence>
<dbReference type="RefSeq" id="WP_091452118.1">
    <property type="nucleotide sequence ID" value="NZ_FMZZ01000008.1"/>
</dbReference>
<evidence type="ECO:0008006" key="3">
    <source>
        <dbReference type="Google" id="ProtNLM"/>
    </source>
</evidence>
<dbReference type="SUPFAM" id="SSF140453">
    <property type="entry name" value="EsxAB dimer-like"/>
    <property type="match status" value="1"/>
</dbReference>
<dbReference type="Gene3D" id="1.10.287.1060">
    <property type="entry name" value="ESAT-6-like"/>
    <property type="match status" value="1"/>
</dbReference>
<reference evidence="2" key="1">
    <citation type="submission" date="2016-10" db="EMBL/GenBank/DDBJ databases">
        <authorList>
            <person name="Varghese N."/>
            <person name="Submissions S."/>
        </authorList>
    </citation>
    <scope>NUCLEOTIDE SEQUENCE [LARGE SCALE GENOMIC DNA]</scope>
    <source>
        <strain evidence="2">IBRC-M 10403</strain>
    </source>
</reference>
<proteinExistence type="predicted"/>
<keyword evidence="2" id="KW-1185">Reference proteome</keyword>
<name>A0A1G6SUH2_9PSEU</name>
<dbReference type="STRING" id="1271860.SAMN05216174_108188"/>
<dbReference type="OrthoDB" id="4562539at2"/>
<evidence type="ECO:0000313" key="1">
    <source>
        <dbReference type="EMBL" id="SDD20580.1"/>
    </source>
</evidence>
<dbReference type="AlphaFoldDB" id="A0A1G6SUH2"/>
<gene>
    <name evidence="1" type="ORF">SAMN05216174_108188</name>
</gene>